<reference evidence="11 12" key="1">
    <citation type="journal article" date="2020" name="IScience">
        <title>Genome Sequencing of the Endangered Kingdonia uniflora (Circaeasteraceae, Ranunculales) Reveals Potential Mechanisms of Evolutionary Specialization.</title>
        <authorList>
            <person name="Sun Y."/>
            <person name="Deng T."/>
            <person name="Zhang A."/>
            <person name="Moore M.J."/>
            <person name="Landis J.B."/>
            <person name="Lin N."/>
            <person name="Zhang H."/>
            <person name="Zhang X."/>
            <person name="Huang J."/>
            <person name="Zhang X."/>
            <person name="Sun H."/>
            <person name="Wang H."/>
        </authorList>
    </citation>
    <scope>NUCLEOTIDE SEQUENCE [LARGE SCALE GENOMIC DNA]</scope>
    <source>
        <strain evidence="11">TB1705</strain>
        <tissue evidence="11">Leaf</tissue>
    </source>
</reference>
<dbReference type="Pfam" id="PF00141">
    <property type="entry name" value="peroxidase"/>
    <property type="match status" value="1"/>
</dbReference>
<feature type="binding site" evidence="7">
    <location>
        <position position="18"/>
    </location>
    <ligand>
        <name>Ca(2+)</name>
        <dbReference type="ChEBI" id="CHEBI:29108"/>
        <label>1</label>
    </ligand>
</feature>
<dbReference type="GO" id="GO:0005576">
    <property type="term" value="C:extracellular region"/>
    <property type="evidence" value="ECO:0007669"/>
    <property type="project" value="UniProtKB-SubCell"/>
</dbReference>
<comment type="cofactor">
    <cofactor evidence="7 8">
        <name>Ca(2+)</name>
        <dbReference type="ChEBI" id="CHEBI:29108"/>
    </cofactor>
    <text evidence="7 8">Binds 2 calcium ions per subunit.</text>
</comment>
<comment type="function">
    <text evidence="8">Removal of H(2)O(2), oxidation of toxic reductants, biosynthesis and degradation of lignin, suberization, auxin catabolism, response to environmental stresses such as wounding, pathogen attack and oxidative stress.</text>
</comment>
<gene>
    <name evidence="11" type="ORF">GIB67_032462</name>
</gene>
<evidence type="ECO:0000256" key="4">
    <source>
        <dbReference type="ARBA" id="ARBA00022723"/>
    </source>
</evidence>
<comment type="similarity">
    <text evidence="8">Belongs to the peroxidase family. Classical plant (class III) peroxidase subfamily.</text>
</comment>
<evidence type="ECO:0000259" key="10">
    <source>
        <dbReference type="PROSITE" id="PS50873"/>
    </source>
</evidence>
<dbReference type="GO" id="GO:0046872">
    <property type="term" value="F:metal ion binding"/>
    <property type="evidence" value="ECO:0007669"/>
    <property type="project" value="UniProtKB-UniRule"/>
</dbReference>
<dbReference type="GO" id="GO:0006979">
    <property type="term" value="P:response to oxidative stress"/>
    <property type="evidence" value="ECO:0007669"/>
    <property type="project" value="UniProtKB-UniRule"/>
</dbReference>
<dbReference type="GO" id="GO:0140825">
    <property type="term" value="F:lactoperoxidase activity"/>
    <property type="evidence" value="ECO:0007669"/>
    <property type="project" value="UniProtKB-EC"/>
</dbReference>
<keyword evidence="7 8" id="KW-0106">Calcium</keyword>
<feature type="domain" description="Plant heme peroxidase family profile" evidence="10">
    <location>
        <begin position="15"/>
        <end position="129"/>
    </location>
</feature>
<feature type="binding site" evidence="7">
    <location>
        <position position="20"/>
    </location>
    <ligand>
        <name>Ca(2+)</name>
        <dbReference type="ChEBI" id="CHEBI:29108"/>
        <label>1</label>
    </ligand>
</feature>
<dbReference type="PANTHER" id="PTHR31388">
    <property type="entry name" value="PEROXIDASE 72-RELATED"/>
    <property type="match status" value="1"/>
</dbReference>
<dbReference type="PROSITE" id="PS50873">
    <property type="entry name" value="PEROXIDASE_4"/>
    <property type="match status" value="1"/>
</dbReference>
<evidence type="ECO:0000256" key="2">
    <source>
        <dbReference type="ARBA" id="ARBA00022559"/>
    </source>
</evidence>
<evidence type="ECO:0000256" key="7">
    <source>
        <dbReference type="PIRSR" id="PIRSR600823-3"/>
    </source>
</evidence>
<dbReference type="InterPro" id="IPR002016">
    <property type="entry name" value="Haem_peroxidase"/>
</dbReference>
<dbReference type="EC" id="1.11.1.7" evidence="8"/>
<feature type="binding site" evidence="7">
    <location>
        <position position="32"/>
    </location>
    <ligand>
        <name>Ca(2+)</name>
        <dbReference type="ChEBI" id="CHEBI:29108"/>
        <label>1</label>
    </ligand>
</feature>
<dbReference type="OrthoDB" id="6080404at2759"/>
<keyword evidence="5 8" id="KW-0560">Oxidoreductase</keyword>
<feature type="binding site" evidence="7">
    <location>
        <position position="16"/>
    </location>
    <ligand>
        <name>Ca(2+)</name>
        <dbReference type="ChEBI" id="CHEBI:29108"/>
        <label>1</label>
    </ligand>
</feature>
<keyword evidence="2 8" id="KW-0575">Peroxidase</keyword>
<organism evidence="11 12">
    <name type="scientific">Kingdonia uniflora</name>
    <dbReference type="NCBI Taxonomy" id="39325"/>
    <lineage>
        <taxon>Eukaryota</taxon>
        <taxon>Viridiplantae</taxon>
        <taxon>Streptophyta</taxon>
        <taxon>Embryophyta</taxon>
        <taxon>Tracheophyta</taxon>
        <taxon>Spermatophyta</taxon>
        <taxon>Magnoliopsida</taxon>
        <taxon>Ranunculales</taxon>
        <taxon>Circaeasteraceae</taxon>
        <taxon>Kingdonia</taxon>
    </lineage>
</organism>
<evidence type="ECO:0000256" key="1">
    <source>
        <dbReference type="ARBA" id="ARBA00000189"/>
    </source>
</evidence>
<keyword evidence="12" id="KW-1185">Reference proteome</keyword>
<keyword evidence="8" id="KW-0964">Secreted</keyword>
<dbReference type="GO" id="GO:0042744">
    <property type="term" value="P:hydrogen peroxide catabolic process"/>
    <property type="evidence" value="ECO:0007669"/>
    <property type="project" value="UniProtKB-KW"/>
</dbReference>
<comment type="catalytic activity">
    <reaction evidence="1 8">
        <text>2 a phenolic donor + H2O2 = 2 a phenolic radical donor + 2 H2O</text>
        <dbReference type="Rhea" id="RHEA:56136"/>
        <dbReference type="ChEBI" id="CHEBI:15377"/>
        <dbReference type="ChEBI" id="CHEBI:16240"/>
        <dbReference type="ChEBI" id="CHEBI:139520"/>
        <dbReference type="ChEBI" id="CHEBI:139521"/>
        <dbReference type="EC" id="1.11.1.7"/>
    </reaction>
</comment>
<sequence length="349" mass="37785">MPSVELPTMAEVERKGCDASLLLDDTSSFTGEKTALANVNSVRGFDVIDTIKIQVESVCAGVVSCEDILAIAARDSVVAIIGWKVMDDDSSLIKPLIPVPSLEKDELSPPTQRRHPSQGFSYPDLPSPTQQCSYAQAVRNGILLKRCLDSSPRLQAYPDIGQAAFGLADNTICETICTRSKLGNLSETKGLRSSSLQKGRGRGTECSSINSSICPAIICEWRIIYEEKRSGKTIALADAQGFYVRKILDAVGGNYVALRNYMMINGGIFQELAKINAGVVQGLQPKISIWSNGGMGNFTGRSGSGNTAMKEVARVYKILQPLFKTVSNSGIWATQGPFSYTLLRIISFR</sequence>
<dbReference type="AlphaFoldDB" id="A0A7J7L7Q3"/>
<dbReference type="PANTHER" id="PTHR31388:SF247">
    <property type="entry name" value="PEROXIDASE"/>
    <property type="match status" value="1"/>
</dbReference>
<dbReference type="InterPro" id="IPR000823">
    <property type="entry name" value="Peroxidase_pln"/>
</dbReference>
<comment type="subcellular location">
    <subcellularLocation>
        <location evidence="8">Secreted</location>
    </subcellularLocation>
</comment>
<dbReference type="PRINTS" id="PR00461">
    <property type="entry name" value="PLPEROXIDASE"/>
</dbReference>
<name>A0A7J7L7Q3_9MAGN</name>
<accession>A0A7J7L7Q3</accession>
<comment type="cofactor">
    <cofactor evidence="8">
        <name>heme b</name>
        <dbReference type="ChEBI" id="CHEBI:60344"/>
    </cofactor>
    <text evidence="8">Binds 1 heme b (iron(II)-protoporphyrin IX) group per subunit.</text>
</comment>
<dbReference type="EMBL" id="JACGCM010002568">
    <property type="protein sequence ID" value="KAF6138568.1"/>
    <property type="molecule type" value="Genomic_DNA"/>
</dbReference>
<dbReference type="InterPro" id="IPR010255">
    <property type="entry name" value="Haem_peroxidase_sf"/>
</dbReference>
<evidence type="ECO:0000313" key="11">
    <source>
        <dbReference type="EMBL" id="KAF6138568.1"/>
    </source>
</evidence>
<protein>
    <recommendedName>
        <fullName evidence="8">Peroxidase</fullName>
        <ecNumber evidence="8">1.11.1.7</ecNumber>
    </recommendedName>
</protein>
<keyword evidence="3 8" id="KW-0349">Heme</keyword>
<keyword evidence="6 8" id="KW-0408">Iron</keyword>
<feature type="region of interest" description="Disordered" evidence="9">
    <location>
        <begin position="103"/>
        <end position="122"/>
    </location>
</feature>
<dbReference type="Proteomes" id="UP000541444">
    <property type="component" value="Unassembled WGS sequence"/>
</dbReference>
<dbReference type="SUPFAM" id="SSF48113">
    <property type="entry name" value="Heme-dependent peroxidases"/>
    <property type="match status" value="1"/>
</dbReference>
<keyword evidence="8" id="KW-0376">Hydrogen peroxide</keyword>
<dbReference type="Gene3D" id="1.10.520.10">
    <property type="match status" value="1"/>
</dbReference>
<evidence type="ECO:0000256" key="8">
    <source>
        <dbReference type="RuleBase" id="RU362060"/>
    </source>
</evidence>
<dbReference type="GO" id="GO:0020037">
    <property type="term" value="F:heme binding"/>
    <property type="evidence" value="ECO:0007669"/>
    <property type="project" value="UniProtKB-UniRule"/>
</dbReference>
<proteinExistence type="inferred from homology"/>
<evidence type="ECO:0000256" key="3">
    <source>
        <dbReference type="ARBA" id="ARBA00022617"/>
    </source>
</evidence>
<evidence type="ECO:0000313" key="12">
    <source>
        <dbReference type="Proteomes" id="UP000541444"/>
    </source>
</evidence>
<evidence type="ECO:0000256" key="5">
    <source>
        <dbReference type="ARBA" id="ARBA00023002"/>
    </source>
</evidence>
<keyword evidence="4 7" id="KW-0479">Metal-binding</keyword>
<evidence type="ECO:0000256" key="6">
    <source>
        <dbReference type="ARBA" id="ARBA00023004"/>
    </source>
</evidence>
<comment type="caution">
    <text evidence="11">The sequence shown here is derived from an EMBL/GenBank/DDBJ whole genome shotgun (WGS) entry which is preliminary data.</text>
</comment>
<evidence type="ECO:0000256" key="9">
    <source>
        <dbReference type="SAM" id="MobiDB-lite"/>
    </source>
</evidence>